<name>A0ABN8ALY5_9PROT</name>
<gene>
    <name evidence="2" type="ORF">NTG6680_2540</name>
</gene>
<protein>
    <recommendedName>
        <fullName evidence="4">CBM-cenC domain-containing protein</fullName>
    </recommendedName>
</protein>
<proteinExistence type="predicted"/>
<keyword evidence="3" id="KW-1185">Reference proteome</keyword>
<dbReference type="Gene3D" id="2.60.120.260">
    <property type="entry name" value="Galactose-binding domain-like"/>
    <property type="match status" value="1"/>
</dbReference>
<evidence type="ECO:0000256" key="1">
    <source>
        <dbReference type="SAM" id="SignalP"/>
    </source>
</evidence>
<keyword evidence="1" id="KW-0732">Signal</keyword>
<organism evidence="2 3">
    <name type="scientific">Candidatus Nitrotoga arctica</name>
    <dbReference type="NCBI Taxonomy" id="453162"/>
    <lineage>
        <taxon>Bacteria</taxon>
        <taxon>Pseudomonadati</taxon>
        <taxon>Pseudomonadota</taxon>
        <taxon>Betaproteobacteria</taxon>
        <taxon>Nitrosomonadales</taxon>
        <taxon>Gallionellaceae</taxon>
        <taxon>Candidatus Nitrotoga</taxon>
    </lineage>
</organism>
<feature type="signal peptide" evidence="1">
    <location>
        <begin position="1"/>
        <end position="23"/>
    </location>
</feature>
<feature type="chain" id="PRO_5047199096" description="CBM-cenC domain-containing protein" evidence="1">
    <location>
        <begin position="24"/>
        <end position="221"/>
    </location>
</feature>
<accession>A0ABN8ALY5</accession>
<evidence type="ECO:0000313" key="2">
    <source>
        <dbReference type="EMBL" id="CAG9933789.1"/>
    </source>
</evidence>
<dbReference type="EMBL" id="OU912926">
    <property type="protein sequence ID" value="CAG9933789.1"/>
    <property type="molecule type" value="Genomic_DNA"/>
</dbReference>
<dbReference type="RefSeq" id="WP_239797516.1">
    <property type="nucleotide sequence ID" value="NZ_OU912926.1"/>
</dbReference>
<evidence type="ECO:0000313" key="3">
    <source>
        <dbReference type="Proteomes" id="UP000839052"/>
    </source>
</evidence>
<reference evidence="2 3" key="1">
    <citation type="submission" date="2021-10" db="EMBL/GenBank/DDBJ databases">
        <authorList>
            <person name="Koch H."/>
        </authorList>
    </citation>
    <scope>NUCLEOTIDE SEQUENCE [LARGE SCALE GENOMIC DNA]</scope>
    <source>
        <strain evidence="2">6680</strain>
    </source>
</reference>
<dbReference type="Proteomes" id="UP000839052">
    <property type="component" value="Chromosome"/>
</dbReference>
<sequence>MNNSISHLWVVLLLAGYTNHALSADTPSAPATSAVTQVAVPPAALSSLFARRQARRPAPDAVISLKNPSFNPDKLGKMSPWVEIEHGSGNSYTFVADAENALSIPSSARIRRHGSEPFGLLQQSISVHSSWHNKTVRLAGSLRGVDISGAGGALVLRADDGSGQILAWNFMQNVRVKGTQDWKQYTIELKIPSSAYSLIVGVMLEDGGTLWADNLTIELID</sequence>
<evidence type="ECO:0008006" key="4">
    <source>
        <dbReference type="Google" id="ProtNLM"/>
    </source>
</evidence>